<proteinExistence type="predicted"/>
<evidence type="ECO:0000256" key="1">
    <source>
        <dbReference type="SAM" id="MobiDB-lite"/>
    </source>
</evidence>
<name>A0A1I9SDJ0_9CAUD</name>
<protein>
    <submittedName>
        <fullName evidence="2">Uncharacterized protein</fullName>
    </submittedName>
</protein>
<reference evidence="2 3" key="1">
    <citation type="submission" date="2016-08" db="EMBL/GenBank/DDBJ databases">
        <authorList>
            <person name="Delwel I.O."/>
            <person name="Rosado J.E."/>
            <person name="Bhuiyan S."/>
            <person name="Layton S.R."/>
            <person name="Benjamin R.C."/>
            <person name="Hughes L.E."/>
            <person name="Garlena R.A."/>
            <person name="Russell D.A."/>
            <person name="Pope W.H."/>
            <person name="Jacobs-Sera D."/>
            <person name="Hendrix R.W."/>
            <person name="Hatfull G.F."/>
        </authorList>
    </citation>
    <scope>NUCLEOTIDE SEQUENCE [LARGE SCALE GENOMIC DNA]</scope>
</reference>
<accession>A0A1I9SDJ0</accession>
<dbReference type="Proteomes" id="UP000224592">
    <property type="component" value="Segment"/>
</dbReference>
<evidence type="ECO:0000313" key="2">
    <source>
        <dbReference type="EMBL" id="AOZ64917.1"/>
    </source>
</evidence>
<organism evidence="2 3">
    <name type="scientific">Streptomyces phage OlympicHelado</name>
    <dbReference type="NCBI Taxonomy" id="1897524"/>
    <lineage>
        <taxon>Viruses</taxon>
        <taxon>Duplodnaviria</taxon>
        <taxon>Heunggongvirae</taxon>
        <taxon>Uroviricota</taxon>
        <taxon>Caudoviricetes</taxon>
        <taxon>Rimavirus</taxon>
        <taxon>Rimavirus rima</taxon>
    </lineage>
</organism>
<evidence type="ECO:0000313" key="3">
    <source>
        <dbReference type="Proteomes" id="UP000224592"/>
    </source>
</evidence>
<feature type="compositionally biased region" description="Polar residues" evidence="1">
    <location>
        <begin position="1"/>
        <end position="13"/>
    </location>
</feature>
<dbReference type="EMBL" id="KX670789">
    <property type="protein sequence ID" value="AOZ64917.1"/>
    <property type="molecule type" value="Genomic_DNA"/>
</dbReference>
<feature type="region of interest" description="Disordered" evidence="1">
    <location>
        <begin position="1"/>
        <end position="45"/>
    </location>
</feature>
<feature type="compositionally biased region" description="Polar residues" evidence="1">
    <location>
        <begin position="108"/>
        <end position="119"/>
    </location>
</feature>
<feature type="region of interest" description="Disordered" evidence="1">
    <location>
        <begin position="100"/>
        <end position="119"/>
    </location>
</feature>
<sequence length="235" mass="26183">MDFPGNSHTSKMQASKEDAGTTENSEAPKKIEPVDVKGKVTPRKKSIGRQMREMFVDEGENLRDWFVKDMLMPTIRGMIVAAFGQVTTGFQQALEEKLNPGERPSITRPPTGTTHVPYNRFSSNAPVIRTMGNAAPVTQSGTYQPRVVRRSNSVQQFAFESRQDAVNILLSLEGLIEKYRHATVGDYYNLIPGVVPKSTDEEWGWFNLNRARPVPLPDGGYGITFPEPEPIDTGQ</sequence>
<feature type="compositionally biased region" description="Basic and acidic residues" evidence="1">
    <location>
        <begin position="26"/>
        <end position="38"/>
    </location>
</feature>
<gene>
    <name evidence="2" type="ORF">SEA_OLYMPICHELADO_52</name>
</gene>